<dbReference type="InterPro" id="IPR003661">
    <property type="entry name" value="HisK_dim/P_dom"/>
</dbReference>
<dbReference type="InterPro" id="IPR003594">
    <property type="entry name" value="HATPase_dom"/>
</dbReference>
<dbReference type="SMART" id="SM00388">
    <property type="entry name" value="HisKA"/>
    <property type="match status" value="1"/>
</dbReference>
<comment type="subcellular location">
    <subcellularLocation>
        <location evidence="2">Cell membrane</location>
        <topology evidence="2">Multi-pass membrane protein</topology>
    </subcellularLocation>
</comment>
<evidence type="ECO:0000256" key="14">
    <source>
        <dbReference type="SAM" id="Coils"/>
    </source>
</evidence>
<evidence type="ECO:0000259" key="16">
    <source>
        <dbReference type="PROSITE" id="PS50109"/>
    </source>
</evidence>
<dbReference type="Pfam" id="PF00672">
    <property type="entry name" value="HAMP"/>
    <property type="match status" value="1"/>
</dbReference>
<dbReference type="InterPro" id="IPR050398">
    <property type="entry name" value="HssS/ArlS-like"/>
</dbReference>
<keyword evidence="19" id="KW-1185">Reference proteome</keyword>
<accession>A0ABM7NPT2</accession>
<evidence type="ECO:0000256" key="2">
    <source>
        <dbReference type="ARBA" id="ARBA00004651"/>
    </source>
</evidence>
<keyword evidence="6" id="KW-0808">Transferase</keyword>
<dbReference type="PROSITE" id="PS50109">
    <property type="entry name" value="HIS_KIN"/>
    <property type="match status" value="1"/>
</dbReference>
<dbReference type="SUPFAM" id="SSF55874">
    <property type="entry name" value="ATPase domain of HSP90 chaperone/DNA topoisomerase II/histidine kinase"/>
    <property type="match status" value="1"/>
</dbReference>
<feature type="domain" description="HAMP" evidence="17">
    <location>
        <begin position="183"/>
        <end position="235"/>
    </location>
</feature>
<evidence type="ECO:0000256" key="1">
    <source>
        <dbReference type="ARBA" id="ARBA00000085"/>
    </source>
</evidence>
<evidence type="ECO:0000256" key="9">
    <source>
        <dbReference type="ARBA" id="ARBA00022777"/>
    </source>
</evidence>
<dbReference type="PANTHER" id="PTHR45528">
    <property type="entry name" value="SENSOR HISTIDINE KINASE CPXA"/>
    <property type="match status" value="1"/>
</dbReference>
<dbReference type="Pfam" id="PF00512">
    <property type="entry name" value="HisKA"/>
    <property type="match status" value="1"/>
</dbReference>
<evidence type="ECO:0000256" key="8">
    <source>
        <dbReference type="ARBA" id="ARBA00022741"/>
    </source>
</evidence>
<feature type="transmembrane region" description="Helical" evidence="15">
    <location>
        <begin position="163"/>
        <end position="181"/>
    </location>
</feature>
<dbReference type="InterPro" id="IPR004358">
    <property type="entry name" value="Sig_transdc_His_kin-like_C"/>
</dbReference>
<keyword evidence="4" id="KW-1003">Cell membrane</keyword>
<dbReference type="Pfam" id="PF02518">
    <property type="entry name" value="HATPase_c"/>
    <property type="match status" value="1"/>
</dbReference>
<keyword evidence="14" id="KW-0175">Coiled coil</keyword>
<reference evidence="18 19" key="1">
    <citation type="submission" date="2021-02" db="EMBL/GenBank/DDBJ databases">
        <title>Nitrogen-fixing ability and nitrogen fixation related genes of thermophilic fermentative bacteria in the genus Caldicellulosiruptor.</title>
        <authorList>
            <person name="Chen Y."/>
            <person name="Nishihara A."/>
            <person name="Haruta S."/>
        </authorList>
    </citation>
    <scope>NUCLEOTIDE SEQUENCE [LARGE SCALE GENOMIC DNA]</scope>
    <source>
        <strain evidence="18 19">YA01</strain>
    </source>
</reference>
<dbReference type="InterPro" id="IPR036097">
    <property type="entry name" value="HisK_dim/P_sf"/>
</dbReference>
<evidence type="ECO:0000313" key="19">
    <source>
        <dbReference type="Proteomes" id="UP000663623"/>
    </source>
</evidence>
<organism evidence="18 19">
    <name type="scientific">Caldicellulosiruptor diazotrophicus</name>
    <dbReference type="NCBI Taxonomy" id="2806205"/>
    <lineage>
        <taxon>Bacteria</taxon>
        <taxon>Bacillati</taxon>
        <taxon>Bacillota</taxon>
        <taxon>Bacillota incertae sedis</taxon>
        <taxon>Caldicellulosiruptorales</taxon>
        <taxon>Caldicellulosiruptoraceae</taxon>
        <taxon>Caldicellulosiruptor</taxon>
    </lineage>
</organism>
<evidence type="ECO:0000256" key="6">
    <source>
        <dbReference type="ARBA" id="ARBA00022679"/>
    </source>
</evidence>
<sequence>MRRISFKLLIYTLILLFFMLGLSFFLQGNIVTSGFKANLKNRMIQYAKDISYKFKNNLDYSSEANNIANIINGRVSIYDSNGSLIESHGRFMFGRTRNIERQIILDVLSGKIIYRTDQKTFQGSTLITLGMPIINNNKIIAAIFIHTPLHDIQNDVRNVKNQIFILFIAALLASIIGAYALSSLFTKPILKIIDAAKAIAKGDYNVKIDVKNKDEIGELAKTITFMAQNLSKTEKLRRDFIANTTHELRTPLSIIKSYAEAIYDDILEKDQIKEYASLIMEEAERLNNLINEILELSKLQSGTIQLNIQPINLKSLFNKIISEVNIIKGNRKFWLFEDDIVTKADSKLLKRAFSNIIINAIHHTNDTGNVYIKAEKENDYIKVSIKDDGEGIDEADLPYIFNRFYSKSAKKGIGGLGLSIAKEIIQMHNGEISVFSKKGEGADFVVKFKGK</sequence>
<evidence type="ECO:0000256" key="15">
    <source>
        <dbReference type="SAM" id="Phobius"/>
    </source>
</evidence>
<dbReference type="SUPFAM" id="SSF47384">
    <property type="entry name" value="Homodimeric domain of signal transducing histidine kinase"/>
    <property type="match status" value="1"/>
</dbReference>
<dbReference type="CDD" id="cd00075">
    <property type="entry name" value="HATPase"/>
    <property type="match status" value="1"/>
</dbReference>
<protein>
    <recommendedName>
        <fullName evidence="3">histidine kinase</fullName>
        <ecNumber evidence="3">2.7.13.3</ecNumber>
    </recommendedName>
</protein>
<dbReference type="SMART" id="SM00387">
    <property type="entry name" value="HATPase_c"/>
    <property type="match status" value="1"/>
</dbReference>
<keyword evidence="9" id="KW-0418">Kinase</keyword>
<dbReference type="Gene3D" id="3.30.565.10">
    <property type="entry name" value="Histidine kinase-like ATPase, C-terminal domain"/>
    <property type="match status" value="1"/>
</dbReference>
<evidence type="ECO:0000259" key="17">
    <source>
        <dbReference type="PROSITE" id="PS50885"/>
    </source>
</evidence>
<evidence type="ECO:0000256" key="11">
    <source>
        <dbReference type="ARBA" id="ARBA00022989"/>
    </source>
</evidence>
<evidence type="ECO:0000256" key="5">
    <source>
        <dbReference type="ARBA" id="ARBA00022553"/>
    </source>
</evidence>
<dbReference type="CDD" id="cd06225">
    <property type="entry name" value="HAMP"/>
    <property type="match status" value="1"/>
</dbReference>
<evidence type="ECO:0000256" key="12">
    <source>
        <dbReference type="ARBA" id="ARBA00023012"/>
    </source>
</evidence>
<evidence type="ECO:0000256" key="3">
    <source>
        <dbReference type="ARBA" id="ARBA00012438"/>
    </source>
</evidence>
<dbReference type="EMBL" id="AP024480">
    <property type="protein sequence ID" value="BCS82171.1"/>
    <property type="molecule type" value="Genomic_DNA"/>
</dbReference>
<keyword evidence="8" id="KW-0547">Nucleotide-binding</keyword>
<dbReference type="RefSeq" id="WP_207179552.1">
    <property type="nucleotide sequence ID" value="NZ_AP024480.1"/>
</dbReference>
<comment type="catalytic activity">
    <reaction evidence="1">
        <text>ATP + protein L-histidine = ADP + protein N-phospho-L-histidine.</text>
        <dbReference type="EC" id="2.7.13.3"/>
    </reaction>
</comment>
<dbReference type="SMART" id="SM00304">
    <property type="entry name" value="HAMP"/>
    <property type="match status" value="1"/>
</dbReference>
<dbReference type="EC" id="2.7.13.3" evidence="3"/>
<evidence type="ECO:0000256" key="10">
    <source>
        <dbReference type="ARBA" id="ARBA00022840"/>
    </source>
</evidence>
<evidence type="ECO:0000256" key="4">
    <source>
        <dbReference type="ARBA" id="ARBA00022475"/>
    </source>
</evidence>
<evidence type="ECO:0000313" key="18">
    <source>
        <dbReference type="EMBL" id="BCS82171.1"/>
    </source>
</evidence>
<proteinExistence type="predicted"/>
<dbReference type="Gene3D" id="6.10.340.10">
    <property type="match status" value="1"/>
</dbReference>
<keyword evidence="7 15" id="KW-0812">Transmembrane</keyword>
<feature type="domain" description="Histidine kinase" evidence="16">
    <location>
        <begin position="243"/>
        <end position="451"/>
    </location>
</feature>
<dbReference type="PRINTS" id="PR00344">
    <property type="entry name" value="BCTRLSENSOR"/>
</dbReference>
<feature type="coiled-coil region" evidence="14">
    <location>
        <begin position="272"/>
        <end position="299"/>
    </location>
</feature>
<name>A0ABM7NPT2_9FIRM</name>
<dbReference type="Proteomes" id="UP000663623">
    <property type="component" value="Chromosome"/>
</dbReference>
<dbReference type="SUPFAM" id="SSF158472">
    <property type="entry name" value="HAMP domain-like"/>
    <property type="match status" value="1"/>
</dbReference>
<dbReference type="PROSITE" id="PS50885">
    <property type="entry name" value="HAMP"/>
    <property type="match status" value="1"/>
</dbReference>
<evidence type="ECO:0000256" key="7">
    <source>
        <dbReference type="ARBA" id="ARBA00022692"/>
    </source>
</evidence>
<dbReference type="InterPro" id="IPR036890">
    <property type="entry name" value="HATPase_C_sf"/>
</dbReference>
<gene>
    <name evidence="18" type="ORF">CaldiYA01_21310</name>
</gene>
<dbReference type="CDD" id="cd00082">
    <property type="entry name" value="HisKA"/>
    <property type="match status" value="1"/>
</dbReference>
<dbReference type="PANTHER" id="PTHR45528:SF1">
    <property type="entry name" value="SENSOR HISTIDINE KINASE CPXA"/>
    <property type="match status" value="1"/>
</dbReference>
<dbReference type="InterPro" id="IPR003660">
    <property type="entry name" value="HAMP_dom"/>
</dbReference>
<keyword evidence="10" id="KW-0067">ATP-binding</keyword>
<evidence type="ECO:0000256" key="13">
    <source>
        <dbReference type="ARBA" id="ARBA00023136"/>
    </source>
</evidence>
<keyword evidence="12" id="KW-0902">Two-component regulatory system</keyword>
<keyword evidence="11 15" id="KW-1133">Transmembrane helix</keyword>
<keyword evidence="5" id="KW-0597">Phosphoprotein</keyword>
<dbReference type="InterPro" id="IPR005467">
    <property type="entry name" value="His_kinase_dom"/>
</dbReference>
<keyword evidence="13 15" id="KW-0472">Membrane</keyword>
<dbReference type="Gene3D" id="1.10.287.130">
    <property type="match status" value="1"/>
</dbReference>